<comment type="similarity">
    <text evidence="1 6">Belongs to the SecB family.</text>
</comment>
<dbReference type="PANTHER" id="PTHR36918:SF1">
    <property type="entry name" value="PROTEIN-EXPORT PROTEIN SECB"/>
    <property type="match status" value="1"/>
</dbReference>
<evidence type="ECO:0000313" key="7">
    <source>
        <dbReference type="EMBL" id="EGC17173.1"/>
    </source>
</evidence>
<dbReference type="Gene3D" id="3.10.420.10">
    <property type="entry name" value="SecB-like"/>
    <property type="match status" value="1"/>
</dbReference>
<dbReference type="InterPro" id="IPR003708">
    <property type="entry name" value="SecB"/>
</dbReference>
<evidence type="ECO:0000256" key="5">
    <source>
        <dbReference type="ARBA" id="ARBA00023186"/>
    </source>
</evidence>
<dbReference type="PRINTS" id="PR01594">
    <property type="entry name" value="SECBCHAPRONE"/>
</dbReference>
<dbReference type="STRING" id="888741.HMPREF9098_1428"/>
<comment type="caution">
    <text evidence="7">The sequence shown here is derived from an EMBL/GenBank/DDBJ whole genome shotgun (WGS) entry which is preliminary data.</text>
</comment>
<evidence type="ECO:0000256" key="6">
    <source>
        <dbReference type="HAMAP-Rule" id="MF_00821"/>
    </source>
</evidence>
<dbReference type="NCBIfam" id="NF004394">
    <property type="entry name" value="PRK05751.1-5"/>
    <property type="match status" value="1"/>
</dbReference>
<dbReference type="GO" id="GO:0006457">
    <property type="term" value="P:protein folding"/>
    <property type="evidence" value="ECO:0007669"/>
    <property type="project" value="UniProtKB-UniRule"/>
</dbReference>
<keyword evidence="2 6" id="KW-0813">Transport</keyword>
<sequence>MIMSEEQVQTTAPEQQNQPVFSIEKLYVKDLSLEVPHAPQIFLEAETPEVDMRISTESKAVEEGFYDCNLTVTVTVKLADNRVVFLNEVTQSGIFRIENVPEEDLKMLLGIACPNILFPYAREVVSSTITRAGFPPVLLAPINFDAMYHQAQETPAAE</sequence>
<dbReference type="AlphaFoldDB" id="F0EZZ4"/>
<reference evidence="7 8" key="1">
    <citation type="submission" date="2011-01" db="EMBL/GenBank/DDBJ databases">
        <authorList>
            <person name="Muzny D."/>
            <person name="Qin X."/>
            <person name="Deng J."/>
            <person name="Jiang H."/>
            <person name="Liu Y."/>
            <person name="Qu J."/>
            <person name="Song X.-Z."/>
            <person name="Zhang L."/>
            <person name="Thornton R."/>
            <person name="Coyle M."/>
            <person name="Francisco L."/>
            <person name="Jackson L."/>
            <person name="Javaid M."/>
            <person name="Korchina V."/>
            <person name="Kovar C."/>
            <person name="Mata R."/>
            <person name="Mathew T."/>
            <person name="Ngo R."/>
            <person name="Nguyen L."/>
            <person name="Nguyen N."/>
            <person name="Okwuonu G."/>
            <person name="Ongeri F."/>
            <person name="Pham C."/>
            <person name="Simmons D."/>
            <person name="Wilczek-Boney K."/>
            <person name="Hale W."/>
            <person name="Jakkamsetti A."/>
            <person name="Pham P."/>
            <person name="Ruth R."/>
            <person name="San Lucas F."/>
            <person name="Warren J."/>
            <person name="Zhang J."/>
            <person name="Zhao Z."/>
            <person name="Zhou C."/>
            <person name="Zhu D."/>
            <person name="Lee S."/>
            <person name="Bess C."/>
            <person name="Blankenburg K."/>
            <person name="Forbes L."/>
            <person name="Fu Q."/>
            <person name="Gubbala S."/>
            <person name="Hirani K."/>
            <person name="Jayaseelan J.C."/>
            <person name="Lara F."/>
            <person name="Munidasa M."/>
            <person name="Palculict T."/>
            <person name="Patil S."/>
            <person name="Pu L.-L."/>
            <person name="Saada N."/>
            <person name="Tang L."/>
            <person name="Weissenberger G."/>
            <person name="Zhu Y."/>
            <person name="Hemphill L."/>
            <person name="Shang Y."/>
            <person name="Youmans B."/>
            <person name="Ayvaz T."/>
            <person name="Ross M."/>
            <person name="Santibanez J."/>
            <person name="Aqrawi P."/>
            <person name="Gross S."/>
            <person name="Joshi V."/>
            <person name="Fowler G."/>
            <person name="Nazareth L."/>
            <person name="Reid J."/>
            <person name="Worley K."/>
            <person name="Petrosino J."/>
            <person name="Highlander S."/>
            <person name="Gibbs R."/>
        </authorList>
    </citation>
    <scope>NUCLEOTIDE SEQUENCE [LARGE SCALE GENOMIC DNA]</scope>
    <source>
        <strain evidence="7 8">ATCC 33394</strain>
    </source>
</reference>
<evidence type="ECO:0000256" key="2">
    <source>
        <dbReference type="ARBA" id="ARBA00022448"/>
    </source>
</evidence>
<proteinExistence type="inferred from homology"/>
<name>F0EZZ4_9NEIS</name>
<dbReference type="GO" id="GO:0051082">
    <property type="term" value="F:unfolded protein binding"/>
    <property type="evidence" value="ECO:0007669"/>
    <property type="project" value="InterPro"/>
</dbReference>
<dbReference type="GO" id="GO:0051262">
    <property type="term" value="P:protein tetramerization"/>
    <property type="evidence" value="ECO:0007669"/>
    <property type="project" value="InterPro"/>
</dbReference>
<evidence type="ECO:0000256" key="1">
    <source>
        <dbReference type="ARBA" id="ARBA00009990"/>
    </source>
</evidence>
<keyword evidence="3 6" id="KW-0653">Protein transport</keyword>
<comment type="subcellular location">
    <subcellularLocation>
        <location evidence="6">Cytoplasm</location>
    </subcellularLocation>
</comment>
<dbReference type="EMBL" id="AEWV01000022">
    <property type="protein sequence ID" value="EGC17173.1"/>
    <property type="molecule type" value="Genomic_DNA"/>
</dbReference>
<dbReference type="Pfam" id="PF02556">
    <property type="entry name" value="SecB"/>
    <property type="match status" value="1"/>
</dbReference>
<dbReference type="HOGENOM" id="CLU_111574_1_0_4"/>
<dbReference type="SUPFAM" id="SSF54611">
    <property type="entry name" value="SecB-like"/>
    <property type="match status" value="1"/>
</dbReference>
<keyword evidence="8" id="KW-1185">Reference proteome</keyword>
<evidence type="ECO:0000256" key="4">
    <source>
        <dbReference type="ARBA" id="ARBA00023010"/>
    </source>
</evidence>
<comment type="subunit">
    <text evidence="6">Homotetramer, a dimer of dimers. One homotetramer interacts with 1 SecA dimer.</text>
</comment>
<dbReference type="GO" id="GO:0005737">
    <property type="term" value="C:cytoplasm"/>
    <property type="evidence" value="ECO:0007669"/>
    <property type="project" value="UniProtKB-SubCell"/>
</dbReference>
<organism evidence="7 8">
    <name type="scientific">Kingella denitrificans ATCC 33394</name>
    <dbReference type="NCBI Taxonomy" id="888741"/>
    <lineage>
        <taxon>Bacteria</taxon>
        <taxon>Pseudomonadati</taxon>
        <taxon>Pseudomonadota</taxon>
        <taxon>Betaproteobacteria</taxon>
        <taxon>Neisseriales</taxon>
        <taxon>Neisseriaceae</taxon>
        <taxon>Kingella</taxon>
    </lineage>
</organism>
<keyword evidence="6" id="KW-0963">Cytoplasm</keyword>
<keyword evidence="4 6" id="KW-0811">Translocation</keyword>
<gene>
    <name evidence="6 7" type="primary">secB</name>
    <name evidence="7" type="ORF">HMPREF9098_1428</name>
</gene>
<dbReference type="Proteomes" id="UP000004088">
    <property type="component" value="Unassembled WGS sequence"/>
</dbReference>
<accession>F0EZZ4</accession>
<dbReference type="HAMAP" id="MF_00821">
    <property type="entry name" value="SecB"/>
    <property type="match status" value="1"/>
</dbReference>
<comment type="function">
    <text evidence="6">One of the proteins required for the normal export of preproteins out of the cell cytoplasm. It is a molecular chaperone that binds to a subset of precursor proteins, maintaining them in a translocation-competent state. It also specifically binds to its receptor SecA.</text>
</comment>
<dbReference type="PANTHER" id="PTHR36918">
    <property type="match status" value="1"/>
</dbReference>
<dbReference type="GO" id="GO:0015031">
    <property type="term" value="P:protein transport"/>
    <property type="evidence" value="ECO:0007669"/>
    <property type="project" value="UniProtKB-UniRule"/>
</dbReference>
<evidence type="ECO:0000256" key="3">
    <source>
        <dbReference type="ARBA" id="ARBA00022927"/>
    </source>
</evidence>
<evidence type="ECO:0000313" key="8">
    <source>
        <dbReference type="Proteomes" id="UP000004088"/>
    </source>
</evidence>
<dbReference type="NCBIfam" id="TIGR00809">
    <property type="entry name" value="secB"/>
    <property type="match status" value="1"/>
</dbReference>
<dbReference type="InterPro" id="IPR035958">
    <property type="entry name" value="SecB-like_sf"/>
</dbReference>
<protein>
    <recommendedName>
        <fullName evidence="6">Protein-export protein SecB</fullName>
    </recommendedName>
</protein>
<keyword evidence="5 6" id="KW-0143">Chaperone</keyword>